<dbReference type="EMBL" id="BMLS01000004">
    <property type="protein sequence ID" value="GGO71533.1"/>
    <property type="molecule type" value="Genomic_DNA"/>
</dbReference>
<accession>A0A917Z2V1</accession>
<dbReference type="AlphaFoldDB" id="A0A917Z2V1"/>
<feature type="region of interest" description="Disordered" evidence="1">
    <location>
        <begin position="1"/>
        <end position="51"/>
    </location>
</feature>
<evidence type="ECO:0000313" key="2">
    <source>
        <dbReference type="EMBL" id="GGO71533.1"/>
    </source>
</evidence>
<reference evidence="2" key="1">
    <citation type="journal article" date="2014" name="Int. J. Syst. Evol. Microbiol.">
        <title>Complete genome sequence of Corynebacterium casei LMG S-19264T (=DSM 44701T), isolated from a smear-ripened cheese.</title>
        <authorList>
            <consortium name="US DOE Joint Genome Institute (JGI-PGF)"/>
            <person name="Walter F."/>
            <person name="Albersmeier A."/>
            <person name="Kalinowski J."/>
            <person name="Ruckert C."/>
        </authorList>
    </citation>
    <scope>NUCLEOTIDE SEQUENCE</scope>
    <source>
        <strain evidence="2">CGMCC 1.7086</strain>
    </source>
</reference>
<reference evidence="2" key="2">
    <citation type="submission" date="2020-09" db="EMBL/GenBank/DDBJ databases">
        <authorList>
            <person name="Sun Q."/>
            <person name="Zhou Y."/>
        </authorList>
    </citation>
    <scope>NUCLEOTIDE SEQUENCE</scope>
    <source>
        <strain evidence="2">CGMCC 1.7086</strain>
    </source>
</reference>
<name>A0A917Z2V1_9ALTE</name>
<proteinExistence type="predicted"/>
<sequence>MGVFNSEKLGKHKSHEGLHWFDDSNENNHFGYMSKSDKEKGKSVGTHLEGW</sequence>
<gene>
    <name evidence="2" type="ORF">GCM10010982_27540</name>
</gene>
<protein>
    <submittedName>
        <fullName evidence="2">Uncharacterized protein</fullName>
    </submittedName>
</protein>
<comment type="caution">
    <text evidence="2">The sequence shown here is derived from an EMBL/GenBank/DDBJ whole genome shotgun (WGS) entry which is preliminary data.</text>
</comment>
<evidence type="ECO:0000313" key="3">
    <source>
        <dbReference type="Proteomes" id="UP000606935"/>
    </source>
</evidence>
<evidence type="ECO:0000256" key="1">
    <source>
        <dbReference type="SAM" id="MobiDB-lite"/>
    </source>
</evidence>
<dbReference type="Proteomes" id="UP000606935">
    <property type="component" value="Unassembled WGS sequence"/>
</dbReference>
<keyword evidence="3" id="KW-1185">Reference proteome</keyword>
<organism evidence="2 3">
    <name type="scientific">Bowmanella pacifica</name>
    <dbReference type="NCBI Taxonomy" id="502051"/>
    <lineage>
        <taxon>Bacteria</taxon>
        <taxon>Pseudomonadati</taxon>
        <taxon>Pseudomonadota</taxon>
        <taxon>Gammaproteobacteria</taxon>
        <taxon>Alteromonadales</taxon>
        <taxon>Alteromonadaceae</taxon>
        <taxon>Bowmanella</taxon>
    </lineage>
</organism>